<keyword evidence="1" id="KW-1133">Transmembrane helix</keyword>
<reference evidence="2 3" key="1">
    <citation type="submission" date="2017-06" db="EMBL/GenBank/DDBJ databases">
        <title>Genome sequence of Bacillus sonorensis strain SRCM101395.</title>
        <authorList>
            <person name="Cho S.H."/>
        </authorList>
    </citation>
    <scope>NUCLEOTIDE SEQUENCE [LARGE SCALE GENOMIC DNA]</scope>
    <source>
        <strain evidence="2 3">SRCM101395</strain>
    </source>
</reference>
<evidence type="ECO:0000256" key="1">
    <source>
        <dbReference type="SAM" id="Phobius"/>
    </source>
</evidence>
<protein>
    <submittedName>
        <fullName evidence="2">Uncharacterized protein</fullName>
    </submittedName>
</protein>
<feature type="transmembrane region" description="Helical" evidence="1">
    <location>
        <begin position="6"/>
        <end position="25"/>
    </location>
</feature>
<dbReference type="GeneID" id="92853353"/>
<sequence length="58" mass="6633">MTFLTVIKVIVALTVLGLFAWTFKSQKSADDDDVFKYGRYMIYLLVAEVALYAIFSFV</sequence>
<proteinExistence type="predicted"/>
<dbReference type="RefSeq" id="WP_006640447.1">
    <property type="nucleotide sequence ID" value="NZ_BORD01000006.1"/>
</dbReference>
<keyword evidence="1" id="KW-0812">Transmembrane</keyword>
<evidence type="ECO:0000313" key="2">
    <source>
        <dbReference type="EMBL" id="ASB89201.1"/>
    </source>
</evidence>
<keyword evidence="3" id="KW-1185">Reference proteome</keyword>
<organism evidence="2 3">
    <name type="scientific">Bacillus sonorensis</name>
    <dbReference type="NCBI Taxonomy" id="119858"/>
    <lineage>
        <taxon>Bacteria</taxon>
        <taxon>Bacillati</taxon>
        <taxon>Bacillota</taxon>
        <taxon>Bacilli</taxon>
        <taxon>Bacillales</taxon>
        <taxon>Bacillaceae</taxon>
        <taxon>Bacillus</taxon>
    </lineage>
</organism>
<feature type="transmembrane region" description="Helical" evidence="1">
    <location>
        <begin position="37"/>
        <end position="55"/>
    </location>
</feature>
<name>A0ABM6LJL1_9BACI</name>
<gene>
    <name evidence="2" type="ORF">S101395_02694</name>
</gene>
<dbReference type="Proteomes" id="UP000196877">
    <property type="component" value="Chromosome"/>
</dbReference>
<evidence type="ECO:0000313" key="3">
    <source>
        <dbReference type="Proteomes" id="UP000196877"/>
    </source>
</evidence>
<accession>A0ABM6LJL1</accession>
<dbReference type="EMBL" id="CP021920">
    <property type="protein sequence ID" value="ASB89201.1"/>
    <property type="molecule type" value="Genomic_DNA"/>
</dbReference>
<keyword evidence="1" id="KW-0472">Membrane</keyword>